<feature type="transmembrane region" description="Helical" evidence="1">
    <location>
        <begin position="82"/>
        <end position="103"/>
    </location>
</feature>
<evidence type="ECO:0000256" key="2">
    <source>
        <dbReference type="SAM" id="SignalP"/>
    </source>
</evidence>
<keyword evidence="1" id="KW-0472">Membrane</keyword>
<dbReference type="SMART" id="SM00014">
    <property type="entry name" value="acidPPc"/>
    <property type="match status" value="1"/>
</dbReference>
<dbReference type="Pfam" id="PF01569">
    <property type="entry name" value="PAP2"/>
    <property type="match status" value="1"/>
</dbReference>
<proteinExistence type="predicted"/>
<comment type="caution">
    <text evidence="4">The sequence shown here is derived from an EMBL/GenBank/DDBJ whole genome shotgun (WGS) entry which is preliminary data.</text>
</comment>
<evidence type="ECO:0000313" key="5">
    <source>
        <dbReference type="Proteomes" id="UP001183615"/>
    </source>
</evidence>
<dbReference type="PANTHER" id="PTHR14969">
    <property type="entry name" value="SPHINGOSINE-1-PHOSPHATE PHOSPHOHYDROLASE"/>
    <property type="match status" value="1"/>
</dbReference>
<sequence>MTVPRRHLFASVAATLLAALILFAAAGDGAPFGPDTALHRWVLDHRTSAGIDVATFVTDTGNRVIPHLLAALAGALTVPRTWWLGAVAGFAALLTGQLLRLLLVHALDRPRPPAESWTAHVNNPSMPSGHSTTAALTAIGLAAALLPYCHRTATRALAIAVPAAWGASVGLTRVYLGVHWPTDVLAGWLFAAALTLLVLPPLGRRLRRSVRPAELP</sequence>
<name>A0ABU2S7W5_9ACTN</name>
<protein>
    <submittedName>
        <fullName evidence="4">Phosphatase PAP2 family protein</fullName>
    </submittedName>
</protein>
<gene>
    <name evidence="4" type="ORF">RM779_21025</name>
</gene>
<feature type="domain" description="Phosphatidic acid phosphatase type 2/haloperoxidase" evidence="3">
    <location>
        <begin position="84"/>
        <end position="199"/>
    </location>
</feature>
<keyword evidence="5" id="KW-1185">Reference proteome</keyword>
<organism evidence="4 5">
    <name type="scientific">Streptomyces johnsoniae</name>
    <dbReference type="NCBI Taxonomy" id="3075532"/>
    <lineage>
        <taxon>Bacteria</taxon>
        <taxon>Bacillati</taxon>
        <taxon>Actinomycetota</taxon>
        <taxon>Actinomycetes</taxon>
        <taxon>Kitasatosporales</taxon>
        <taxon>Streptomycetaceae</taxon>
        <taxon>Streptomyces</taxon>
    </lineage>
</organism>
<feature type="transmembrane region" description="Helical" evidence="1">
    <location>
        <begin position="184"/>
        <end position="202"/>
    </location>
</feature>
<dbReference type="Gene3D" id="1.20.144.10">
    <property type="entry name" value="Phosphatidic acid phosphatase type 2/haloperoxidase"/>
    <property type="match status" value="1"/>
</dbReference>
<feature type="chain" id="PRO_5045410654" evidence="2">
    <location>
        <begin position="27"/>
        <end position="216"/>
    </location>
</feature>
<feature type="signal peptide" evidence="2">
    <location>
        <begin position="1"/>
        <end position="26"/>
    </location>
</feature>
<dbReference type="SUPFAM" id="SSF48317">
    <property type="entry name" value="Acid phosphatase/Vanadium-dependent haloperoxidase"/>
    <property type="match status" value="1"/>
</dbReference>
<keyword evidence="1" id="KW-1133">Transmembrane helix</keyword>
<evidence type="ECO:0000259" key="3">
    <source>
        <dbReference type="SMART" id="SM00014"/>
    </source>
</evidence>
<accession>A0ABU2S7W5</accession>
<dbReference type="CDD" id="cd03392">
    <property type="entry name" value="PAP2_like_2"/>
    <property type="match status" value="1"/>
</dbReference>
<dbReference type="InterPro" id="IPR036938">
    <property type="entry name" value="PAP2/HPO_sf"/>
</dbReference>
<dbReference type="InterPro" id="IPR000326">
    <property type="entry name" value="PAP2/HPO"/>
</dbReference>
<reference evidence="5" key="1">
    <citation type="submission" date="2023-07" db="EMBL/GenBank/DDBJ databases">
        <title>30 novel species of actinomycetes from the DSMZ collection.</title>
        <authorList>
            <person name="Nouioui I."/>
        </authorList>
    </citation>
    <scope>NUCLEOTIDE SEQUENCE [LARGE SCALE GENOMIC DNA]</scope>
    <source>
        <strain evidence="5">DSM 41886</strain>
    </source>
</reference>
<dbReference type="EMBL" id="JAVREV010000012">
    <property type="protein sequence ID" value="MDT0445067.1"/>
    <property type="molecule type" value="Genomic_DNA"/>
</dbReference>
<dbReference type="Proteomes" id="UP001183615">
    <property type="component" value="Unassembled WGS sequence"/>
</dbReference>
<evidence type="ECO:0000256" key="1">
    <source>
        <dbReference type="SAM" id="Phobius"/>
    </source>
</evidence>
<dbReference type="RefSeq" id="WP_311619297.1">
    <property type="nucleotide sequence ID" value="NZ_JAVREV010000012.1"/>
</dbReference>
<feature type="transmembrane region" description="Helical" evidence="1">
    <location>
        <begin position="156"/>
        <end position="178"/>
    </location>
</feature>
<keyword evidence="2" id="KW-0732">Signal</keyword>
<evidence type="ECO:0000313" key="4">
    <source>
        <dbReference type="EMBL" id="MDT0445067.1"/>
    </source>
</evidence>
<keyword evidence="1" id="KW-0812">Transmembrane</keyword>
<dbReference type="PANTHER" id="PTHR14969:SF13">
    <property type="entry name" value="AT30094P"/>
    <property type="match status" value="1"/>
</dbReference>